<feature type="compositionally biased region" description="Basic and acidic residues" evidence="1">
    <location>
        <begin position="362"/>
        <end position="378"/>
    </location>
</feature>
<accession>A0AAD9QG75</accession>
<feature type="region of interest" description="Disordered" evidence="1">
    <location>
        <begin position="362"/>
        <end position="386"/>
    </location>
</feature>
<dbReference type="AlphaFoldDB" id="A0AAD9QG75"/>
<feature type="compositionally biased region" description="Basic and acidic residues" evidence="1">
    <location>
        <begin position="610"/>
        <end position="629"/>
    </location>
</feature>
<organism evidence="2 3">
    <name type="scientific">Acropora cervicornis</name>
    <name type="common">Staghorn coral</name>
    <dbReference type="NCBI Taxonomy" id="6130"/>
    <lineage>
        <taxon>Eukaryota</taxon>
        <taxon>Metazoa</taxon>
        <taxon>Cnidaria</taxon>
        <taxon>Anthozoa</taxon>
        <taxon>Hexacorallia</taxon>
        <taxon>Scleractinia</taxon>
        <taxon>Astrocoeniina</taxon>
        <taxon>Acroporidae</taxon>
        <taxon>Acropora</taxon>
    </lineage>
</organism>
<feature type="region of interest" description="Disordered" evidence="1">
    <location>
        <begin position="400"/>
        <end position="423"/>
    </location>
</feature>
<proteinExistence type="predicted"/>
<dbReference type="PROSITE" id="PS51257">
    <property type="entry name" value="PROKAR_LIPOPROTEIN"/>
    <property type="match status" value="1"/>
</dbReference>
<keyword evidence="3" id="KW-1185">Reference proteome</keyword>
<sequence length="683" mass="77608">MTNRFLMRPEVKRKQSKPHSSRVLPVNLTAAYACYHANLAEQKKLEHKLHVIDLEENQMKKDFQHCREELNREMRQNENYFWNCHRVFSAATLITESDSYKQPICTGPRPTKAKLPRKTLQRLDQFVQKLRAEDDLKTFSKFQQFARFGRRGAHLPPSSTSTVAAKNDLDLYGMQCAADLMNKVSAHSMDSSVSNFSGKVLRASSAPSGVASESKALADCQRNSSLPWQRSKRVSDVTPRYSFSKVKVTSGGLESPTTKLAWAEEKSNILDDEVLKTYSEEIGESFISQSHDNDFPQGKGSPWLSEKSCDIKRWVACANELLATAEPSKECREPRAVYAELPSRDATFNFQQGKLRADDSNVEKLLSDSSEHSFEPREGTFSPPIVQKDTLPQEEAVTPAHHNKQGSNNLGNLQEQKTQEAESLSKMYSTEEEHFEETGCPFVHPSEIELGDIKQMKRSKENKGDTKYVKTVEGAGRSVKSCNRNTSVPKAQPVRNTVMTITFPKSDLQGLSSQQKILTPRTKYKTSRIQNDTLNQKFETQRDRVMSPRAIREHNRESLVLRGSRNKYRQPFTPRTCCKDLKLQNDGCLEENEVQKDKRKSPNKSTGINEAKKDSQVNGNDRKCHEKAPNRQRKRRVSIFKQKCLPELLYSAQTKIESQMRNKVQGFLGAPGDMKSKKEETAT</sequence>
<name>A0AAD9QG75_ACRCE</name>
<evidence type="ECO:0000313" key="3">
    <source>
        <dbReference type="Proteomes" id="UP001249851"/>
    </source>
</evidence>
<feature type="region of interest" description="Disordered" evidence="1">
    <location>
        <begin position="591"/>
        <end position="637"/>
    </location>
</feature>
<evidence type="ECO:0000256" key="1">
    <source>
        <dbReference type="SAM" id="MobiDB-lite"/>
    </source>
</evidence>
<protein>
    <submittedName>
        <fullName evidence="2">Uncharacterized protein</fullName>
    </submittedName>
</protein>
<comment type="caution">
    <text evidence="2">The sequence shown here is derived from an EMBL/GenBank/DDBJ whole genome shotgun (WGS) entry which is preliminary data.</text>
</comment>
<dbReference type="EMBL" id="JARQWQ010000035">
    <property type="protein sequence ID" value="KAK2560708.1"/>
    <property type="molecule type" value="Genomic_DNA"/>
</dbReference>
<gene>
    <name evidence="2" type="ORF">P5673_016475</name>
</gene>
<feature type="region of interest" description="Disordered" evidence="1">
    <location>
        <begin position="1"/>
        <end position="20"/>
    </location>
</feature>
<dbReference type="Proteomes" id="UP001249851">
    <property type="component" value="Unassembled WGS sequence"/>
</dbReference>
<evidence type="ECO:0000313" key="2">
    <source>
        <dbReference type="EMBL" id="KAK2560708.1"/>
    </source>
</evidence>
<reference evidence="2" key="1">
    <citation type="journal article" date="2023" name="G3 (Bethesda)">
        <title>Whole genome assembly and annotation of the endangered Caribbean coral Acropora cervicornis.</title>
        <authorList>
            <person name="Selwyn J.D."/>
            <person name="Vollmer S.V."/>
        </authorList>
    </citation>
    <scope>NUCLEOTIDE SEQUENCE</scope>
    <source>
        <strain evidence="2">K2</strain>
    </source>
</reference>
<feature type="compositionally biased region" description="Polar residues" evidence="1">
    <location>
        <begin position="405"/>
        <end position="416"/>
    </location>
</feature>
<reference evidence="2" key="2">
    <citation type="journal article" date="2023" name="Science">
        <title>Genomic signatures of disease resistance in endangered staghorn corals.</title>
        <authorList>
            <person name="Vollmer S.V."/>
            <person name="Selwyn J.D."/>
            <person name="Despard B.A."/>
            <person name="Roesel C.L."/>
        </authorList>
    </citation>
    <scope>NUCLEOTIDE SEQUENCE</scope>
    <source>
        <strain evidence="2">K2</strain>
    </source>
</reference>